<dbReference type="Gene3D" id="3.10.310.50">
    <property type="match status" value="1"/>
</dbReference>
<feature type="compositionally biased region" description="Low complexity" evidence="1">
    <location>
        <begin position="643"/>
        <end position="676"/>
    </location>
</feature>
<feature type="region of interest" description="Disordered" evidence="1">
    <location>
        <begin position="156"/>
        <end position="179"/>
    </location>
</feature>
<organism evidence="4 5">
    <name type="scientific">Antiquaquibacter soli</name>
    <dbReference type="NCBI Taxonomy" id="3064523"/>
    <lineage>
        <taxon>Bacteria</taxon>
        <taxon>Bacillati</taxon>
        <taxon>Actinomycetota</taxon>
        <taxon>Actinomycetes</taxon>
        <taxon>Micrococcales</taxon>
        <taxon>Microbacteriaceae</taxon>
        <taxon>Antiquaquibacter</taxon>
    </lineage>
</organism>
<dbReference type="Pfam" id="PF04536">
    <property type="entry name" value="TPM_phosphatase"/>
    <property type="match status" value="1"/>
</dbReference>
<dbReference type="Proteomes" id="UP001241072">
    <property type="component" value="Unassembled WGS sequence"/>
</dbReference>
<evidence type="ECO:0000313" key="4">
    <source>
        <dbReference type="EMBL" id="MDO7881486.1"/>
    </source>
</evidence>
<protein>
    <submittedName>
        <fullName evidence="4">TPM domain-containing protein</fullName>
    </submittedName>
</protein>
<keyword evidence="5" id="KW-1185">Reference proteome</keyword>
<dbReference type="EMBL" id="JAUQUB010000001">
    <property type="protein sequence ID" value="MDO7881486.1"/>
    <property type="molecule type" value="Genomic_DNA"/>
</dbReference>
<sequence length="688" mass="70464">MRSRLSAAAALLAGSIFALSAPLAASAEDPVDLNGAYVLDTVGAVSGDESRVMDALDSLYERAGIQLFVVYVDSFTGATDAVDWADTTAIDNGLGANDLLLAVAVEDRQYALSVDSAFPLSDAQLDDAESAIESELRDDAWADAAIAGAQSLEASATGVVGPGPDTDPQPTDPATSTREFPWLPVLGGAVVIGGGVFIYSRIRRRNSAGETTAAPDRMTQKELDTRAGSLLVQLDDSLKTSEQELGFAVAQFGDDATKDFTAVLAGAKAKVAEAFALKQKLDDAQPETDAEKRELTTRIIQLCEAADAELDSQADAFDDLRELEKNAPQALEATVAAGAATRARVDAVRSSIAALSSTYAAAVVGPVAHNVDQASKLLEFADSAVAAARKAISSGAASEAAVAVRSAQSSVGQANQLFDAVDALSRELGDATAKLDAVIADTTQDIADARALPQDASSATLGPAIADAERALAAAMDARSDPAAAIVKLSEANSALETVFTATRDAQHRVAQARTKLDAAISSARAQIQSAAEFISTRRGGVGEPARTRVAEADRRLQQAIALAASDPVAALTEAEQAGRLGATAFDLAQNDVSRYSRQQQYGGPAWSDGSDGADLGGLLGGFLDGVFSGGGGGWSSGGGSRSGSSWSSSRSGGSSRSSRSSRSGSFGGSSRSSSRGSGGRRSRGGRF</sequence>
<accession>A0ABT9BNW7</accession>
<comment type="caution">
    <text evidence="4">The sequence shown here is derived from an EMBL/GenBank/DDBJ whole genome shotgun (WGS) entry which is preliminary data.</text>
</comment>
<dbReference type="RefSeq" id="WP_305001897.1">
    <property type="nucleotide sequence ID" value="NZ_JAUQUB010000001.1"/>
</dbReference>
<feature type="chain" id="PRO_5047374521" evidence="2">
    <location>
        <begin position="21"/>
        <end position="688"/>
    </location>
</feature>
<feature type="region of interest" description="Disordered" evidence="1">
    <location>
        <begin position="635"/>
        <end position="688"/>
    </location>
</feature>
<reference evidence="4 5" key="1">
    <citation type="submission" date="2023-07" db="EMBL/GenBank/DDBJ databases">
        <title>Protaetiibacter sp. nov WY-16 isolated from soil.</title>
        <authorList>
            <person name="Liu B."/>
            <person name="Wan Y."/>
        </authorList>
    </citation>
    <scope>NUCLEOTIDE SEQUENCE [LARGE SCALE GENOMIC DNA]</scope>
    <source>
        <strain evidence="4 5">WY-16</strain>
    </source>
</reference>
<feature type="compositionally biased region" description="Basic residues" evidence="1">
    <location>
        <begin position="679"/>
        <end position="688"/>
    </location>
</feature>
<evidence type="ECO:0000256" key="2">
    <source>
        <dbReference type="SAM" id="SignalP"/>
    </source>
</evidence>
<feature type="signal peptide" evidence="2">
    <location>
        <begin position="1"/>
        <end position="20"/>
    </location>
</feature>
<proteinExistence type="predicted"/>
<name>A0ABT9BNW7_9MICO</name>
<keyword evidence="2" id="KW-0732">Signal</keyword>
<evidence type="ECO:0000256" key="1">
    <source>
        <dbReference type="SAM" id="MobiDB-lite"/>
    </source>
</evidence>
<feature type="domain" description="TPM" evidence="3">
    <location>
        <begin position="40"/>
        <end position="154"/>
    </location>
</feature>
<evidence type="ECO:0000313" key="5">
    <source>
        <dbReference type="Proteomes" id="UP001241072"/>
    </source>
</evidence>
<gene>
    <name evidence="4" type="ORF">Q5716_04515</name>
</gene>
<dbReference type="InterPro" id="IPR007621">
    <property type="entry name" value="TPM_dom"/>
</dbReference>
<evidence type="ECO:0000259" key="3">
    <source>
        <dbReference type="Pfam" id="PF04536"/>
    </source>
</evidence>